<evidence type="ECO:0000313" key="2">
    <source>
        <dbReference type="EMBL" id="QNG55086.1"/>
    </source>
</evidence>
<organism evidence="2 3">
    <name type="scientific">Pseudonocardia petroleophila</name>
    <dbReference type="NCBI Taxonomy" id="37331"/>
    <lineage>
        <taxon>Bacteria</taxon>
        <taxon>Bacillati</taxon>
        <taxon>Actinomycetota</taxon>
        <taxon>Actinomycetes</taxon>
        <taxon>Pseudonocardiales</taxon>
        <taxon>Pseudonocardiaceae</taxon>
        <taxon>Pseudonocardia</taxon>
    </lineage>
</organism>
<sequence>MDVLVSILWYAIPSIALYLLVAALVVGPRLARRPRYRVGQPWAHEPLWWTANPQGAQLAPAQDGHAVTGERGGARGSW</sequence>
<dbReference type="EMBL" id="CP060131">
    <property type="protein sequence ID" value="QNG55086.1"/>
    <property type="molecule type" value="Genomic_DNA"/>
</dbReference>
<dbReference type="KEGG" id="ppel:H6H00_15180"/>
<dbReference type="RefSeq" id="WP_185721884.1">
    <property type="nucleotide sequence ID" value="NZ_BAAAWI010000001.1"/>
</dbReference>
<keyword evidence="1" id="KW-1133">Transmembrane helix</keyword>
<reference evidence="2 3" key="1">
    <citation type="submission" date="2020-08" db="EMBL/GenBank/DDBJ databases">
        <authorList>
            <person name="Mo P."/>
        </authorList>
    </citation>
    <scope>NUCLEOTIDE SEQUENCE [LARGE SCALE GENOMIC DNA]</scope>
    <source>
        <strain evidence="2 3">CGMCC 4.1532</strain>
    </source>
</reference>
<keyword evidence="1" id="KW-0472">Membrane</keyword>
<evidence type="ECO:0000256" key="1">
    <source>
        <dbReference type="SAM" id="Phobius"/>
    </source>
</evidence>
<accession>A0A7G7MQM5</accession>
<keyword evidence="3" id="KW-1185">Reference proteome</keyword>
<proteinExistence type="predicted"/>
<feature type="transmembrane region" description="Helical" evidence="1">
    <location>
        <begin position="6"/>
        <end position="27"/>
    </location>
</feature>
<dbReference type="AlphaFoldDB" id="A0A7G7MQM5"/>
<protein>
    <submittedName>
        <fullName evidence="2">Uncharacterized protein</fullName>
    </submittedName>
</protein>
<name>A0A7G7MQM5_9PSEU</name>
<dbReference type="Proteomes" id="UP000515728">
    <property type="component" value="Chromosome"/>
</dbReference>
<keyword evidence="1" id="KW-0812">Transmembrane</keyword>
<gene>
    <name evidence="2" type="ORF">H6H00_15180</name>
</gene>
<evidence type="ECO:0000313" key="3">
    <source>
        <dbReference type="Proteomes" id="UP000515728"/>
    </source>
</evidence>